<organism evidence="1">
    <name type="scientific">marine sediment metagenome</name>
    <dbReference type="NCBI Taxonomy" id="412755"/>
    <lineage>
        <taxon>unclassified sequences</taxon>
        <taxon>metagenomes</taxon>
        <taxon>ecological metagenomes</taxon>
    </lineage>
</organism>
<dbReference type="AlphaFoldDB" id="X0U219"/>
<reference evidence="1" key="1">
    <citation type="journal article" date="2014" name="Front. Microbiol.">
        <title>High frequency of phylogenetically diverse reductive dehalogenase-homologous genes in deep subseafloor sedimentary metagenomes.</title>
        <authorList>
            <person name="Kawai M."/>
            <person name="Futagami T."/>
            <person name="Toyoda A."/>
            <person name="Takaki Y."/>
            <person name="Nishi S."/>
            <person name="Hori S."/>
            <person name="Arai W."/>
            <person name="Tsubouchi T."/>
            <person name="Morono Y."/>
            <person name="Uchiyama I."/>
            <person name="Ito T."/>
            <person name="Fujiyama A."/>
            <person name="Inagaki F."/>
            <person name="Takami H."/>
        </authorList>
    </citation>
    <scope>NUCLEOTIDE SEQUENCE</scope>
    <source>
        <strain evidence="1">Expedition CK06-06</strain>
    </source>
</reference>
<protein>
    <submittedName>
        <fullName evidence="1">Uncharacterized protein</fullName>
    </submittedName>
</protein>
<comment type="caution">
    <text evidence="1">The sequence shown here is derived from an EMBL/GenBank/DDBJ whole genome shotgun (WGS) entry which is preliminary data.</text>
</comment>
<accession>X0U219</accession>
<dbReference type="EMBL" id="BARS01008692">
    <property type="protein sequence ID" value="GAF82475.1"/>
    <property type="molecule type" value="Genomic_DNA"/>
</dbReference>
<name>X0U219_9ZZZZ</name>
<gene>
    <name evidence="1" type="ORF">S01H1_16512</name>
</gene>
<proteinExistence type="predicted"/>
<feature type="non-terminal residue" evidence="1">
    <location>
        <position position="1"/>
    </location>
</feature>
<evidence type="ECO:0000313" key="1">
    <source>
        <dbReference type="EMBL" id="GAF82475.1"/>
    </source>
</evidence>
<sequence length="31" mass="3847">WLVSRLGAWGMEWKLRLIMWLCVWNGWPGWD</sequence>